<evidence type="ECO:0000256" key="1">
    <source>
        <dbReference type="SAM" id="Phobius"/>
    </source>
</evidence>
<dbReference type="SMART" id="SM00052">
    <property type="entry name" value="EAL"/>
    <property type="match status" value="1"/>
</dbReference>
<dbReference type="InterPro" id="IPR000700">
    <property type="entry name" value="PAS-assoc_C"/>
</dbReference>
<keyword evidence="2" id="KW-0732">Signal</keyword>
<dbReference type="Gene3D" id="3.20.20.450">
    <property type="entry name" value="EAL domain"/>
    <property type="match status" value="1"/>
</dbReference>
<feature type="signal peptide" evidence="2">
    <location>
        <begin position="1"/>
        <end position="25"/>
    </location>
</feature>
<evidence type="ECO:0000259" key="4">
    <source>
        <dbReference type="PROSITE" id="PS50883"/>
    </source>
</evidence>
<evidence type="ECO:0000313" key="7">
    <source>
        <dbReference type="Proteomes" id="UP000199647"/>
    </source>
</evidence>
<dbReference type="Gene3D" id="3.30.450.20">
    <property type="entry name" value="PAS domain"/>
    <property type="match status" value="1"/>
</dbReference>
<feature type="domain" description="PAC" evidence="3">
    <location>
        <begin position="473"/>
        <end position="525"/>
    </location>
</feature>
<keyword evidence="1" id="KW-0812">Transmembrane</keyword>
<dbReference type="Pfam" id="PF00990">
    <property type="entry name" value="GGDEF"/>
    <property type="match status" value="1"/>
</dbReference>
<accession>A0A1H8ZNY2</accession>
<evidence type="ECO:0000259" key="3">
    <source>
        <dbReference type="PROSITE" id="PS50113"/>
    </source>
</evidence>
<dbReference type="CDD" id="cd01949">
    <property type="entry name" value="GGDEF"/>
    <property type="match status" value="1"/>
</dbReference>
<keyword evidence="1" id="KW-0472">Membrane</keyword>
<dbReference type="InterPro" id="IPR035965">
    <property type="entry name" value="PAS-like_dom_sf"/>
</dbReference>
<dbReference type="STRING" id="1855383.SAMN05216548_101208"/>
<dbReference type="PANTHER" id="PTHR44757:SF2">
    <property type="entry name" value="BIOFILM ARCHITECTURE MAINTENANCE PROTEIN MBAA"/>
    <property type="match status" value="1"/>
</dbReference>
<reference evidence="6 7" key="1">
    <citation type="submission" date="2016-10" db="EMBL/GenBank/DDBJ databases">
        <authorList>
            <person name="de Groot N.N."/>
        </authorList>
    </citation>
    <scope>NUCLEOTIDE SEQUENCE [LARGE SCALE GENOMIC DNA]</scope>
    <source>
        <strain evidence="6 7">A52C2</strain>
    </source>
</reference>
<dbReference type="NCBIfam" id="TIGR00254">
    <property type="entry name" value="GGDEF"/>
    <property type="match status" value="1"/>
</dbReference>
<dbReference type="Proteomes" id="UP000199647">
    <property type="component" value="Unassembled WGS sequence"/>
</dbReference>
<feature type="domain" description="EAL" evidence="4">
    <location>
        <begin position="700"/>
        <end position="955"/>
    </location>
</feature>
<dbReference type="PANTHER" id="PTHR44757">
    <property type="entry name" value="DIGUANYLATE CYCLASE DGCP"/>
    <property type="match status" value="1"/>
</dbReference>
<dbReference type="SUPFAM" id="SSF55785">
    <property type="entry name" value="PYP-like sensor domain (PAS domain)"/>
    <property type="match status" value="1"/>
</dbReference>
<dbReference type="SUPFAM" id="SSF141868">
    <property type="entry name" value="EAL domain-like"/>
    <property type="match status" value="1"/>
</dbReference>
<dbReference type="InterPro" id="IPR000014">
    <property type="entry name" value="PAS"/>
</dbReference>
<dbReference type="Pfam" id="PF00563">
    <property type="entry name" value="EAL"/>
    <property type="match status" value="1"/>
</dbReference>
<feature type="transmembrane region" description="Helical" evidence="1">
    <location>
        <begin position="279"/>
        <end position="296"/>
    </location>
</feature>
<dbReference type="InterPro" id="IPR052155">
    <property type="entry name" value="Biofilm_reg_signaling"/>
</dbReference>
<dbReference type="EMBL" id="FOFG01000001">
    <property type="protein sequence ID" value="SEP66219.1"/>
    <property type="molecule type" value="Genomic_DNA"/>
</dbReference>
<feature type="domain" description="GGDEF" evidence="5">
    <location>
        <begin position="558"/>
        <end position="690"/>
    </location>
</feature>
<dbReference type="InterPro" id="IPR000160">
    <property type="entry name" value="GGDEF_dom"/>
</dbReference>
<dbReference type="SUPFAM" id="SSF55073">
    <property type="entry name" value="Nucleotide cyclase"/>
    <property type="match status" value="1"/>
</dbReference>
<dbReference type="PROSITE" id="PS50887">
    <property type="entry name" value="GGDEF"/>
    <property type="match status" value="1"/>
</dbReference>
<dbReference type="CDD" id="cd00130">
    <property type="entry name" value="PAS"/>
    <property type="match status" value="1"/>
</dbReference>
<feature type="transmembrane region" description="Helical" evidence="1">
    <location>
        <begin position="184"/>
        <end position="206"/>
    </location>
</feature>
<feature type="transmembrane region" description="Helical" evidence="1">
    <location>
        <begin position="332"/>
        <end position="352"/>
    </location>
</feature>
<dbReference type="Gene3D" id="3.30.70.270">
    <property type="match status" value="1"/>
</dbReference>
<protein>
    <submittedName>
        <fullName evidence="6">PAS domain S-box-containing protein/diguanylate cyclase (GGDEF) domain-containing protein</fullName>
    </submittedName>
</protein>
<dbReference type="InterPro" id="IPR029787">
    <property type="entry name" value="Nucleotide_cyclase"/>
</dbReference>
<evidence type="ECO:0000313" key="6">
    <source>
        <dbReference type="EMBL" id="SEP66219.1"/>
    </source>
</evidence>
<dbReference type="CDD" id="cd01948">
    <property type="entry name" value="EAL"/>
    <property type="match status" value="1"/>
</dbReference>
<evidence type="ECO:0000259" key="5">
    <source>
        <dbReference type="PROSITE" id="PS50887"/>
    </source>
</evidence>
<feature type="transmembrane region" description="Helical" evidence="1">
    <location>
        <begin position="246"/>
        <end position="267"/>
    </location>
</feature>
<dbReference type="InterPro" id="IPR001633">
    <property type="entry name" value="EAL_dom"/>
</dbReference>
<dbReference type="Pfam" id="PF07695">
    <property type="entry name" value="7TMR-DISM_7TM"/>
    <property type="match status" value="1"/>
</dbReference>
<dbReference type="InterPro" id="IPR013655">
    <property type="entry name" value="PAS_fold_3"/>
</dbReference>
<dbReference type="PROSITE" id="PS50113">
    <property type="entry name" value="PAC"/>
    <property type="match status" value="1"/>
</dbReference>
<evidence type="ECO:0000256" key="2">
    <source>
        <dbReference type="SAM" id="SignalP"/>
    </source>
</evidence>
<name>A0A1H8ZNY2_9HYPH</name>
<dbReference type="InterPro" id="IPR035919">
    <property type="entry name" value="EAL_sf"/>
</dbReference>
<feature type="chain" id="PRO_5011582699" evidence="2">
    <location>
        <begin position="26"/>
        <end position="959"/>
    </location>
</feature>
<feature type="transmembrane region" description="Helical" evidence="1">
    <location>
        <begin position="364"/>
        <end position="386"/>
    </location>
</feature>
<dbReference type="SMART" id="SM00267">
    <property type="entry name" value="GGDEF"/>
    <property type="match status" value="1"/>
</dbReference>
<dbReference type="Pfam" id="PF08447">
    <property type="entry name" value="PAS_3"/>
    <property type="match status" value="1"/>
</dbReference>
<gene>
    <name evidence="6" type="ORF">SAMN05216548_101208</name>
</gene>
<organism evidence="6 7">
    <name type="scientific">Faunimonas pinastri</name>
    <dbReference type="NCBI Taxonomy" id="1855383"/>
    <lineage>
        <taxon>Bacteria</taxon>
        <taxon>Pseudomonadati</taxon>
        <taxon>Pseudomonadota</taxon>
        <taxon>Alphaproteobacteria</taxon>
        <taxon>Hyphomicrobiales</taxon>
        <taxon>Afifellaceae</taxon>
        <taxon>Faunimonas</taxon>
    </lineage>
</organism>
<dbReference type="PROSITE" id="PS50883">
    <property type="entry name" value="EAL"/>
    <property type="match status" value="1"/>
</dbReference>
<dbReference type="SMART" id="SM00086">
    <property type="entry name" value="PAC"/>
    <property type="match status" value="1"/>
</dbReference>
<dbReference type="InterPro" id="IPR043128">
    <property type="entry name" value="Rev_trsase/Diguanyl_cyclase"/>
</dbReference>
<dbReference type="AlphaFoldDB" id="A0A1H8ZNY2"/>
<dbReference type="InterPro" id="IPR011623">
    <property type="entry name" value="7TMR_DISM_rcpt_extracell_dom1"/>
</dbReference>
<dbReference type="InterPro" id="IPR001610">
    <property type="entry name" value="PAC"/>
</dbReference>
<dbReference type="NCBIfam" id="TIGR00229">
    <property type="entry name" value="sensory_box"/>
    <property type="match status" value="1"/>
</dbReference>
<keyword evidence="7" id="KW-1185">Reference proteome</keyword>
<feature type="transmembrane region" description="Helical" evidence="1">
    <location>
        <begin position="308"/>
        <end position="325"/>
    </location>
</feature>
<sequence length="959" mass="104763">MHVGPIVKRLLVLLFLVGLSGHAVALEAISVPLDAKTIDLTHAVERHSEQTDKVQVSTAPGADGIVRRIEVHSSRPDGPSDWAVFALSNPSDEQIDRLLVAPHYQLIRSGVLWPDLGSQRVVAVTPSEGFPPEQVQSGQADIYRITLDPGAVITFVVELHSEALPQLHLWQPDAYEDSVNSYTLYHGIVLGIAGLLALFLSVLFVVKGTAMFPATAALAWAVFAYTSIDFGFWNRIFALAPANEQFWRGGTEVLLAGALVVFLYTYLHLHRWHVRYSHIAILWLLGLIVAFGILVVDPSVAAGLARMSLGLTAVVGLAVILFLALRNFDRAIMLIPAWAVLVFWVVGSWLAVTGKIHYSAVQPAIAGGLVLIVMLIAFTIMQHAFAGGALAQGLISDAEQKALAMVGAGDAVWDWDVSRDRVEASRQVEHSLGYPPGGLEGPARHFLSLLHPGDQERFTAVLDAVVTQRRGRINQAFRLRSADGHYLWFTLRARPIVGTDGEVMRCTGTISDINDAKIAEERLMQDAIHDNLTGLPNRQLFLDRLQFALARSRAEGVAEPTVLVFLLDRFKSVNERFGHSVGDSVMLAVGRRLSRLLREQDTLARLQGDAFAAIILSETSQDGLDAVAAEMMSALKTAISVGEHDIFLSASVGMGFTDPQQSAEAQLQGAETAAYNAKRQGGDQIETYSGAAATNIRASRFELEAELRKALDGGGIELAYQPIIKLSDRLPAGFEALLRWEHPTRGKIPPSEFIPVAEESGLIVQLGLFAMERAARELAGWQAMVEGENMPFVSINVSSQQLLRHDLINDVKAVMTRTGVAPGTLKLEITETMVMQNPEYASKVLARIKEMGAGLSLDDFGTGYSSLAYLERFPFDTIKIDRSFVHCGESQTRPIILRSVIALAHELGMEVIAEGAETESDTEQLRQLGCEYVQGFYYGRPMTAQMVQQLVRRPVARAS</sequence>
<keyword evidence="1" id="KW-1133">Transmembrane helix</keyword>
<proteinExistence type="predicted"/>
<feature type="transmembrane region" description="Helical" evidence="1">
    <location>
        <begin position="218"/>
        <end position="240"/>
    </location>
</feature>